<feature type="compositionally biased region" description="Basic and acidic residues" evidence="1">
    <location>
        <begin position="492"/>
        <end position="510"/>
    </location>
</feature>
<reference evidence="2" key="1">
    <citation type="journal article" date="2022" name="Int. J. Mol. Sci.">
        <title>Draft Genome of Tanacetum Coccineum: Genomic Comparison of Closely Related Tanacetum-Family Plants.</title>
        <authorList>
            <person name="Yamashiro T."/>
            <person name="Shiraishi A."/>
            <person name="Nakayama K."/>
            <person name="Satake H."/>
        </authorList>
    </citation>
    <scope>NUCLEOTIDE SEQUENCE</scope>
</reference>
<comment type="caution">
    <text evidence="2">The sequence shown here is derived from an EMBL/GenBank/DDBJ whole genome shotgun (WGS) entry which is preliminary data.</text>
</comment>
<evidence type="ECO:0000256" key="1">
    <source>
        <dbReference type="SAM" id="MobiDB-lite"/>
    </source>
</evidence>
<dbReference type="EMBL" id="BQNB010008479">
    <property type="protein sequence ID" value="GJS49933.1"/>
    <property type="molecule type" value="Genomic_DNA"/>
</dbReference>
<evidence type="ECO:0008006" key="4">
    <source>
        <dbReference type="Google" id="ProtNLM"/>
    </source>
</evidence>
<feature type="region of interest" description="Disordered" evidence="1">
    <location>
        <begin position="112"/>
        <end position="220"/>
    </location>
</feature>
<name>A0ABQ4WAP7_9ASTR</name>
<organism evidence="2 3">
    <name type="scientific">Tanacetum coccineum</name>
    <dbReference type="NCBI Taxonomy" id="301880"/>
    <lineage>
        <taxon>Eukaryota</taxon>
        <taxon>Viridiplantae</taxon>
        <taxon>Streptophyta</taxon>
        <taxon>Embryophyta</taxon>
        <taxon>Tracheophyta</taxon>
        <taxon>Spermatophyta</taxon>
        <taxon>Magnoliopsida</taxon>
        <taxon>eudicotyledons</taxon>
        <taxon>Gunneridae</taxon>
        <taxon>Pentapetalae</taxon>
        <taxon>asterids</taxon>
        <taxon>campanulids</taxon>
        <taxon>Asterales</taxon>
        <taxon>Asteraceae</taxon>
        <taxon>Asteroideae</taxon>
        <taxon>Anthemideae</taxon>
        <taxon>Anthemidinae</taxon>
        <taxon>Tanacetum</taxon>
    </lineage>
</organism>
<evidence type="ECO:0000313" key="3">
    <source>
        <dbReference type="Proteomes" id="UP001151760"/>
    </source>
</evidence>
<sequence length="830" mass="94159">MRDRFFMHTVQNDSILGSLRFVSKSEEYQVYGALILAKMTNRKMRNSTAYKTYLAFATGAATPKKAMKFKKHASTLKKKTLVTVEEPAENPAKKLAARRQFADLKKAITRSKRETNIHQAGGSCEGVNLESEVPDEPKGKTIDTSEATGLKPGVPDVSKADFSKSEYESWGDSEDDDDDDDDRQSNDGQNDSDNPRTSDDEKETQEDEFVHTPDDYVPIDDENVDEEEYDCINKEMYDDVNVDMRDTEPAAEGKDDEEMTHADHVDVGHKNVNQEIAGDQVKYVAQTIVTAAPATQKTEVLLQSSSISSDYATKFLNIDNIPSADTEIISMMDIKVQHEDLKNEVKTLKNVDHISAIYVAIKSEVPTIVKEYIGTSLDDTFHKVIQRHIAELIKEHSILADVVKVFQQQQKPQKSVADIRKIKMEQASKQQETRYTITSSDTAELQEFDQKRTLFETMTKTKSFNKNTKHKALYHALMNSILKDEDAMDKGVLDKSKKRNPNDADRDEGPPARSNQGVKKKKTSKDTEPSKKAKSSETSKCTTKSQPKSTGKSAQAKETVFEAEDTQVPHNLGEDMGTTDEPPIVNVYPKDWFKKPERPPTPDPEWNECKPVDNKPTQKWLSDLAKAEKPSKTFDDLMSSPIDFSAFSMNCLQISNLIQDILNNPEGDRYPFDLSKPLPLVQSRNHQIVPVDYFFNNDLAYLQGGSTGRTYTTSLTKMKASKYDLQGIEDMIPNLVSKHDVYSTKRILAVTNVKFNIWYGYGHLEETEVRRSDKQLYKFMEGDFLRLHLNDIEDTLILVVQNRLFNLKGEDIEHLATTLRMFTRRIVIQK</sequence>
<protein>
    <recommendedName>
        <fullName evidence="4">Reverse transcriptase Ty1/copia-type domain-containing protein</fullName>
    </recommendedName>
</protein>
<feature type="compositionally biased region" description="Acidic residues" evidence="1">
    <location>
        <begin position="169"/>
        <end position="182"/>
    </location>
</feature>
<feature type="compositionally biased region" description="Basic and acidic residues" evidence="1">
    <location>
        <begin position="524"/>
        <end position="537"/>
    </location>
</feature>
<keyword evidence="3" id="KW-1185">Reference proteome</keyword>
<accession>A0ABQ4WAP7</accession>
<reference evidence="2" key="2">
    <citation type="submission" date="2022-01" db="EMBL/GenBank/DDBJ databases">
        <authorList>
            <person name="Yamashiro T."/>
            <person name="Shiraishi A."/>
            <person name="Satake H."/>
            <person name="Nakayama K."/>
        </authorList>
    </citation>
    <scope>NUCLEOTIDE SEQUENCE</scope>
</reference>
<proteinExistence type="predicted"/>
<evidence type="ECO:0000313" key="2">
    <source>
        <dbReference type="EMBL" id="GJS49933.1"/>
    </source>
</evidence>
<dbReference type="Proteomes" id="UP001151760">
    <property type="component" value="Unassembled WGS sequence"/>
</dbReference>
<feature type="compositionally biased region" description="Basic and acidic residues" evidence="1">
    <location>
        <begin position="158"/>
        <end position="167"/>
    </location>
</feature>
<feature type="compositionally biased region" description="Basic and acidic residues" evidence="1">
    <location>
        <begin position="591"/>
        <end position="600"/>
    </location>
</feature>
<feature type="region of interest" description="Disordered" evidence="1">
    <location>
        <begin position="492"/>
        <end position="614"/>
    </location>
</feature>
<gene>
    <name evidence="2" type="ORF">Tco_0600054</name>
</gene>